<keyword evidence="2" id="KW-1185">Reference proteome</keyword>
<dbReference type="EMBL" id="CM046393">
    <property type="protein sequence ID" value="KAI8549979.1"/>
    <property type="molecule type" value="Genomic_DNA"/>
</dbReference>
<evidence type="ECO:0000313" key="1">
    <source>
        <dbReference type="EMBL" id="KAI8549979.1"/>
    </source>
</evidence>
<proteinExistence type="predicted"/>
<evidence type="ECO:0000313" key="2">
    <source>
        <dbReference type="Proteomes" id="UP001062846"/>
    </source>
</evidence>
<reference evidence="1" key="1">
    <citation type="submission" date="2022-02" db="EMBL/GenBank/DDBJ databases">
        <title>Plant Genome Project.</title>
        <authorList>
            <person name="Zhang R.-G."/>
        </authorList>
    </citation>
    <scope>NUCLEOTIDE SEQUENCE</scope>
    <source>
        <strain evidence="1">AT1</strain>
    </source>
</reference>
<accession>A0ACC0NAT1</accession>
<organism evidence="1 2">
    <name type="scientific">Rhododendron molle</name>
    <name type="common">Chinese azalea</name>
    <name type="synonym">Azalea mollis</name>
    <dbReference type="NCBI Taxonomy" id="49168"/>
    <lineage>
        <taxon>Eukaryota</taxon>
        <taxon>Viridiplantae</taxon>
        <taxon>Streptophyta</taxon>
        <taxon>Embryophyta</taxon>
        <taxon>Tracheophyta</taxon>
        <taxon>Spermatophyta</taxon>
        <taxon>Magnoliopsida</taxon>
        <taxon>eudicotyledons</taxon>
        <taxon>Gunneridae</taxon>
        <taxon>Pentapetalae</taxon>
        <taxon>asterids</taxon>
        <taxon>Ericales</taxon>
        <taxon>Ericaceae</taxon>
        <taxon>Ericoideae</taxon>
        <taxon>Rhodoreae</taxon>
        <taxon>Rhododendron</taxon>
    </lineage>
</organism>
<name>A0ACC0NAT1_RHOML</name>
<comment type="caution">
    <text evidence="1">The sequence shown here is derived from an EMBL/GenBank/DDBJ whole genome shotgun (WGS) entry which is preliminary data.</text>
</comment>
<gene>
    <name evidence="1" type="ORF">RHMOL_Rhmol06G0067700</name>
</gene>
<protein>
    <submittedName>
        <fullName evidence="1">Uncharacterized protein</fullName>
    </submittedName>
</protein>
<dbReference type="Proteomes" id="UP001062846">
    <property type="component" value="Chromosome 6"/>
</dbReference>
<sequence length="50" mass="5455">MVVEGVPKEDFVGLPKTRKLQLGPQRRTTATDLSSAAKRQLLSVGFDIEA</sequence>